<evidence type="ECO:0000256" key="7">
    <source>
        <dbReference type="RuleBase" id="RU000384"/>
    </source>
</evidence>
<evidence type="ECO:0000313" key="11">
    <source>
        <dbReference type="Proteomes" id="UP000654304"/>
    </source>
</evidence>
<keyword evidence="5" id="KW-0460">Magnesium</keyword>
<keyword evidence="2 10" id="KW-0436">Ligase</keyword>
<dbReference type="InterPro" id="IPR008147">
    <property type="entry name" value="Gln_synt_N"/>
</dbReference>
<dbReference type="EMBL" id="JACOGD010000001">
    <property type="protein sequence ID" value="MBC3930391.1"/>
    <property type="molecule type" value="Genomic_DNA"/>
</dbReference>
<dbReference type="Gene3D" id="3.30.590.10">
    <property type="entry name" value="Glutamine synthetase/guanido kinase, catalytic domain"/>
    <property type="match status" value="1"/>
</dbReference>
<keyword evidence="4" id="KW-0067">ATP-binding</keyword>
<evidence type="ECO:0000259" key="8">
    <source>
        <dbReference type="PROSITE" id="PS51986"/>
    </source>
</evidence>
<protein>
    <submittedName>
        <fullName evidence="10">Type III glutamate--ammonia ligase</fullName>
        <ecNumber evidence="10">6.3.1.2</ecNumber>
    </submittedName>
</protein>
<dbReference type="Gene3D" id="3.10.20.70">
    <property type="entry name" value="Glutamine synthetase, N-terminal domain"/>
    <property type="match status" value="1"/>
</dbReference>
<gene>
    <name evidence="10" type="primary">glnT</name>
    <name evidence="10" type="ORF">H8K43_01805</name>
</gene>
<dbReference type="InterPro" id="IPR027303">
    <property type="entry name" value="Gln_synth_gly_rich_site"/>
</dbReference>
<dbReference type="InterPro" id="IPR017536">
    <property type="entry name" value="Glutamine_synthetase_typeIII"/>
</dbReference>
<reference evidence="10 11" key="1">
    <citation type="submission" date="2020-08" db="EMBL/GenBank/DDBJ databases">
        <title>Novel species isolated from subtropical streams in China.</title>
        <authorList>
            <person name="Lu H."/>
        </authorList>
    </citation>
    <scope>NUCLEOTIDE SEQUENCE [LARGE SCALE GENOMIC DNA]</scope>
    <source>
        <strain evidence="10 11">CY22W</strain>
    </source>
</reference>
<evidence type="ECO:0000256" key="4">
    <source>
        <dbReference type="ARBA" id="ARBA00022840"/>
    </source>
</evidence>
<evidence type="ECO:0000256" key="1">
    <source>
        <dbReference type="ARBA" id="ARBA00001946"/>
    </source>
</evidence>
<dbReference type="NCBIfam" id="TIGR03105">
    <property type="entry name" value="gln_synth_III"/>
    <property type="match status" value="1"/>
</dbReference>
<dbReference type="PROSITE" id="PS51987">
    <property type="entry name" value="GS_CATALYTIC"/>
    <property type="match status" value="1"/>
</dbReference>
<dbReference type="PANTHER" id="PTHR43785">
    <property type="entry name" value="GAMMA-GLUTAMYLPUTRESCINE SYNTHETASE"/>
    <property type="match status" value="1"/>
</dbReference>
<feature type="domain" description="GS catalytic" evidence="9">
    <location>
        <begin position="120"/>
        <end position="462"/>
    </location>
</feature>
<evidence type="ECO:0000256" key="6">
    <source>
        <dbReference type="PROSITE-ProRule" id="PRU01330"/>
    </source>
</evidence>
<dbReference type="SMART" id="SM01230">
    <property type="entry name" value="Gln-synt_C"/>
    <property type="match status" value="1"/>
</dbReference>
<dbReference type="RefSeq" id="WP_186902269.1">
    <property type="nucleotide sequence ID" value="NZ_JACOGD010000001.1"/>
</dbReference>
<feature type="domain" description="GS beta-grasp" evidence="8">
    <location>
        <begin position="29"/>
        <end position="114"/>
    </location>
</feature>
<accession>A0ABR7A0E1</accession>
<evidence type="ECO:0000256" key="2">
    <source>
        <dbReference type="ARBA" id="ARBA00022598"/>
    </source>
</evidence>
<evidence type="ECO:0000313" key="10">
    <source>
        <dbReference type="EMBL" id="MBC3930391.1"/>
    </source>
</evidence>
<sequence>MNPISPVRVKAPLFPASDHTDVQATLLKHNIRFVFAQFTDIHGSAKGKLIPLSHLEQIVCPGAGFSGASIWGTGLPRTGPRAEYYGRADLSTLQRMPWLPGYARVILDGYVAGQPFSLCPRQILHQQVARLAERGWTLNAGLEPEFFLLEESNGKFDSETGDRLDKPSYDTKSLLRRSRFLEKLSTSLDACGLQVFQIDHEDANGQFEINYHYADALKAADNFMLFKMAAQHIAEEEGLLFSMMPKPFAERPGSGLHFHLSVTDIDGKAIFSAEDDSDQTGLGLSPLAYQFLAGLLQHAPALTAFCAPTVNSYKRLMCGESLSGTSWAPAFIGYGDNNRTTVARIVSQRIEWRLADSAANSYLALAAVIAAGLDGIERALNPGPAVNRDIYQMTSEERSELGLHALPQNLGLANDALRRDQLLSQALGLDFIHEFLRLKNAEWVEYSQHVSSWETARYLNRF</sequence>
<proteinExistence type="inferred from homology"/>
<dbReference type="InterPro" id="IPR008146">
    <property type="entry name" value="Gln_synth_cat_dom"/>
</dbReference>
<evidence type="ECO:0000256" key="5">
    <source>
        <dbReference type="ARBA" id="ARBA00022842"/>
    </source>
</evidence>
<dbReference type="PANTHER" id="PTHR43785:SF14">
    <property type="entry name" value="GLUTAMINE SYNTHETASE"/>
    <property type="match status" value="1"/>
</dbReference>
<evidence type="ECO:0000256" key="3">
    <source>
        <dbReference type="ARBA" id="ARBA00022741"/>
    </source>
</evidence>
<dbReference type="PROSITE" id="PS51986">
    <property type="entry name" value="GS_BETA_GRASP"/>
    <property type="match status" value="1"/>
</dbReference>
<keyword evidence="11" id="KW-1185">Reference proteome</keyword>
<dbReference type="SUPFAM" id="SSF54368">
    <property type="entry name" value="Glutamine synthetase, N-terminal domain"/>
    <property type="match status" value="1"/>
</dbReference>
<dbReference type="Pfam" id="PF00120">
    <property type="entry name" value="Gln-synt_C"/>
    <property type="match status" value="1"/>
</dbReference>
<comment type="similarity">
    <text evidence="6 7">Belongs to the glutamine synthetase family.</text>
</comment>
<name>A0ABR7A0E1_9BURK</name>
<dbReference type="InterPro" id="IPR036651">
    <property type="entry name" value="Gln_synt_N_sf"/>
</dbReference>
<dbReference type="GO" id="GO:0004356">
    <property type="term" value="F:glutamine synthetase activity"/>
    <property type="evidence" value="ECO:0007669"/>
    <property type="project" value="UniProtKB-EC"/>
</dbReference>
<dbReference type="SUPFAM" id="SSF55931">
    <property type="entry name" value="Glutamine synthetase/guanido kinase"/>
    <property type="match status" value="1"/>
</dbReference>
<dbReference type="EC" id="6.3.1.2" evidence="10"/>
<comment type="cofactor">
    <cofactor evidence="1">
        <name>Mg(2+)</name>
        <dbReference type="ChEBI" id="CHEBI:18420"/>
    </cofactor>
</comment>
<organism evidence="10 11">
    <name type="scientific">Undibacterium curvum</name>
    <dbReference type="NCBI Taxonomy" id="2762294"/>
    <lineage>
        <taxon>Bacteria</taxon>
        <taxon>Pseudomonadati</taxon>
        <taxon>Pseudomonadota</taxon>
        <taxon>Betaproteobacteria</taxon>
        <taxon>Burkholderiales</taxon>
        <taxon>Oxalobacteraceae</taxon>
        <taxon>Undibacterium</taxon>
    </lineage>
</organism>
<dbReference type="PROSITE" id="PS00181">
    <property type="entry name" value="GLNA_ATP"/>
    <property type="match status" value="1"/>
</dbReference>
<evidence type="ECO:0000259" key="9">
    <source>
        <dbReference type="PROSITE" id="PS51987"/>
    </source>
</evidence>
<comment type="caution">
    <text evidence="10">The sequence shown here is derived from an EMBL/GenBank/DDBJ whole genome shotgun (WGS) entry which is preliminary data.</text>
</comment>
<dbReference type="InterPro" id="IPR014746">
    <property type="entry name" value="Gln_synth/guanido_kin_cat_dom"/>
</dbReference>
<keyword evidence="3" id="KW-0547">Nucleotide-binding</keyword>
<dbReference type="Proteomes" id="UP000654304">
    <property type="component" value="Unassembled WGS sequence"/>
</dbReference>